<name>A0ABR5AJT2_9BACL</name>
<dbReference type="InterPro" id="IPR000843">
    <property type="entry name" value="HTH_LacI"/>
</dbReference>
<evidence type="ECO:0000313" key="5">
    <source>
        <dbReference type="EMBL" id="KIL41274.1"/>
    </source>
</evidence>
<dbReference type="PROSITE" id="PS00356">
    <property type="entry name" value="HTH_LACI_1"/>
    <property type="match status" value="1"/>
</dbReference>
<comment type="caution">
    <text evidence="5">The sequence shown here is derived from an EMBL/GenBank/DDBJ whole genome shotgun (WGS) entry which is preliminary data.</text>
</comment>
<dbReference type="InterPro" id="IPR028082">
    <property type="entry name" value="Peripla_BP_I"/>
</dbReference>
<dbReference type="CDD" id="cd01392">
    <property type="entry name" value="HTH_LacI"/>
    <property type="match status" value="1"/>
</dbReference>
<evidence type="ECO:0000256" key="3">
    <source>
        <dbReference type="ARBA" id="ARBA00023163"/>
    </source>
</evidence>
<evidence type="ECO:0000313" key="6">
    <source>
        <dbReference type="Proteomes" id="UP000031967"/>
    </source>
</evidence>
<dbReference type="CDD" id="cd06267">
    <property type="entry name" value="PBP1_LacI_sugar_binding-like"/>
    <property type="match status" value="1"/>
</dbReference>
<keyword evidence="6" id="KW-1185">Reference proteome</keyword>
<sequence length="338" mass="36667">MKATIYDVAKEAGVSIATVSNAINGKGKISKKRREEIFKIMERLQYQPSVIASALTGKKTFTLGLLIPDISNPFFAEIARAIEDEAHQSGYSVIICSTDNKDERVERYIALLESKSVDGIIIGTGIDNMDILSQLQSRSVPLAMIAREASSLAVDTVVADDFVGGVLAAEHLVSLGHKRLAVLSENLKVSSSRERIRGFRQGLADVGVSFDDNSIVICEYKVEEGKRGALELLQRGGERPTAIFCCNDLLAIGAIQAAKEAGVRVPEDLSIVGFDDTILATVTDPPLTTVAQPMEHMGKLVFKLILGHLQNKDSIRQRIVLRPELTIRQSTSHVAGEA</sequence>
<organism evidence="5 6">
    <name type="scientific">Gordoniibacillus kamchatkensis</name>
    <dbReference type="NCBI Taxonomy" id="1590651"/>
    <lineage>
        <taxon>Bacteria</taxon>
        <taxon>Bacillati</taxon>
        <taxon>Bacillota</taxon>
        <taxon>Bacilli</taxon>
        <taxon>Bacillales</taxon>
        <taxon>Paenibacillaceae</taxon>
        <taxon>Gordoniibacillus</taxon>
    </lineage>
</organism>
<dbReference type="Gene3D" id="3.40.50.2300">
    <property type="match status" value="2"/>
</dbReference>
<proteinExistence type="predicted"/>
<gene>
    <name evidence="5" type="ORF">SD70_08490</name>
</gene>
<feature type="domain" description="HTH lacI-type" evidence="4">
    <location>
        <begin position="3"/>
        <end position="57"/>
    </location>
</feature>
<dbReference type="Pfam" id="PF13377">
    <property type="entry name" value="Peripla_BP_3"/>
    <property type="match status" value="1"/>
</dbReference>
<dbReference type="PANTHER" id="PTHR30146:SF147">
    <property type="entry name" value="HTH-TYPE TRANSCRIPTIONAL REGULATOR DEGA"/>
    <property type="match status" value="1"/>
</dbReference>
<dbReference type="Gene3D" id="1.10.260.40">
    <property type="entry name" value="lambda repressor-like DNA-binding domains"/>
    <property type="match status" value="1"/>
</dbReference>
<dbReference type="InterPro" id="IPR010982">
    <property type="entry name" value="Lambda_DNA-bd_dom_sf"/>
</dbReference>
<protein>
    <submittedName>
        <fullName evidence="5">Transcriptional regulator</fullName>
    </submittedName>
</protein>
<dbReference type="Pfam" id="PF00356">
    <property type="entry name" value="LacI"/>
    <property type="match status" value="1"/>
</dbReference>
<dbReference type="PROSITE" id="PS50932">
    <property type="entry name" value="HTH_LACI_2"/>
    <property type="match status" value="1"/>
</dbReference>
<dbReference type="EMBL" id="JXAK01000011">
    <property type="protein sequence ID" value="KIL41274.1"/>
    <property type="molecule type" value="Genomic_DNA"/>
</dbReference>
<dbReference type="InterPro" id="IPR046335">
    <property type="entry name" value="LacI/GalR-like_sensor"/>
</dbReference>
<reference evidence="5 6" key="1">
    <citation type="submission" date="2014-12" db="EMBL/GenBank/DDBJ databases">
        <title>Draft genome sequence of Paenibacillus kamchatkensis strain B-2647.</title>
        <authorList>
            <person name="Karlyshev A.V."/>
            <person name="Kudryashova E.B."/>
        </authorList>
    </citation>
    <scope>NUCLEOTIDE SEQUENCE [LARGE SCALE GENOMIC DNA]</scope>
    <source>
        <strain evidence="5 6">VKM B-2647</strain>
    </source>
</reference>
<dbReference type="RefSeq" id="WP_041047160.1">
    <property type="nucleotide sequence ID" value="NZ_JXAK01000011.1"/>
</dbReference>
<evidence type="ECO:0000256" key="1">
    <source>
        <dbReference type="ARBA" id="ARBA00023015"/>
    </source>
</evidence>
<dbReference type="PRINTS" id="PR00036">
    <property type="entry name" value="HTHLACI"/>
</dbReference>
<accession>A0ABR5AJT2</accession>
<dbReference type="SMART" id="SM00354">
    <property type="entry name" value="HTH_LACI"/>
    <property type="match status" value="1"/>
</dbReference>
<dbReference type="PANTHER" id="PTHR30146">
    <property type="entry name" value="LACI-RELATED TRANSCRIPTIONAL REPRESSOR"/>
    <property type="match status" value="1"/>
</dbReference>
<keyword evidence="1" id="KW-0805">Transcription regulation</keyword>
<dbReference type="Proteomes" id="UP000031967">
    <property type="component" value="Unassembled WGS sequence"/>
</dbReference>
<evidence type="ECO:0000256" key="2">
    <source>
        <dbReference type="ARBA" id="ARBA00023125"/>
    </source>
</evidence>
<keyword evidence="2" id="KW-0238">DNA-binding</keyword>
<dbReference type="SUPFAM" id="SSF47413">
    <property type="entry name" value="lambda repressor-like DNA-binding domains"/>
    <property type="match status" value="1"/>
</dbReference>
<keyword evidence="3" id="KW-0804">Transcription</keyword>
<dbReference type="SUPFAM" id="SSF53822">
    <property type="entry name" value="Periplasmic binding protein-like I"/>
    <property type="match status" value="1"/>
</dbReference>
<evidence type="ECO:0000259" key="4">
    <source>
        <dbReference type="PROSITE" id="PS50932"/>
    </source>
</evidence>